<dbReference type="EMBL" id="BNAS01000006">
    <property type="protein sequence ID" value="GHH77573.1"/>
    <property type="molecule type" value="Genomic_DNA"/>
</dbReference>
<name>A0A919G3R1_9MICO</name>
<feature type="binding site" evidence="1">
    <location>
        <position position="139"/>
    </location>
    <ligand>
        <name>Zn(2+)</name>
        <dbReference type="ChEBI" id="CHEBI:29105"/>
    </ligand>
</feature>
<keyword evidence="1" id="KW-0479">Metal-binding</keyword>
<reference evidence="2" key="2">
    <citation type="submission" date="2020-09" db="EMBL/GenBank/DDBJ databases">
        <authorList>
            <person name="Sun Q."/>
            <person name="Zhou Y."/>
        </authorList>
    </citation>
    <scope>NUCLEOTIDE SEQUENCE</scope>
    <source>
        <strain evidence="2">CGMCC 4.7398</strain>
    </source>
</reference>
<protein>
    <recommendedName>
        <fullName evidence="1">RNA polymerase-binding protein RbpA</fullName>
    </recommendedName>
</protein>
<evidence type="ECO:0000313" key="3">
    <source>
        <dbReference type="Proteomes" id="UP000627369"/>
    </source>
</evidence>
<gene>
    <name evidence="1" type="primary">rbpA</name>
    <name evidence="2" type="ORF">GCM10017772_38890</name>
</gene>
<comment type="similarity">
    <text evidence="1">Belongs to the RNA polymerase-binding protein RbpA family.</text>
</comment>
<comment type="function">
    <text evidence="1">Binds to RNA polymerase (RNAP), stimulating transcription from principal, but not alternative sigma factor promoters.</text>
</comment>
<dbReference type="InterPro" id="IPR025182">
    <property type="entry name" value="RNApol-bd_RbpA"/>
</dbReference>
<feature type="binding site" evidence="1">
    <location>
        <position position="157"/>
    </location>
    <ligand>
        <name>Zn(2+)</name>
        <dbReference type="ChEBI" id="CHEBI:29105"/>
    </ligand>
</feature>
<sequence>MMLRSPIWLAGSCIYMHMGLNRLLWSIVPAVPSPTRRDLREIAHIGAQFARSALARARPTRSLIRRLVIRRLERLEHHRGSLRWLCGPFSATYPDNPLEDIVPDRSLRGMSIGSKSMESDEGVDFAPRFQAYYDCPNGHTIILPFATDADVPPIWECRCGEEALLRDAEKPEPKATKPQRTHWDMLLERRTVKELEDLLDERLELLRAGKLRRSA</sequence>
<evidence type="ECO:0000256" key="1">
    <source>
        <dbReference type="HAMAP-Rule" id="MF_01483"/>
    </source>
</evidence>
<keyword evidence="1" id="KW-0804">Transcription</keyword>
<dbReference type="AlphaFoldDB" id="A0A919G3R1"/>
<dbReference type="InterPro" id="IPR038638">
    <property type="entry name" value="RbpA_sf"/>
</dbReference>
<comment type="caution">
    <text evidence="2">The sequence shown here is derived from an EMBL/GenBank/DDBJ whole genome shotgun (WGS) entry which is preliminary data.</text>
</comment>
<dbReference type="Pfam" id="PF13397">
    <property type="entry name" value="RbpA"/>
    <property type="match status" value="1"/>
</dbReference>
<dbReference type="GO" id="GO:0001000">
    <property type="term" value="F:bacterial-type RNA polymerase core enzyme binding"/>
    <property type="evidence" value="ECO:0007669"/>
    <property type="project" value="UniProtKB-UniRule"/>
</dbReference>
<dbReference type="Proteomes" id="UP000627369">
    <property type="component" value="Unassembled WGS sequence"/>
</dbReference>
<accession>A0A919G3R1</accession>
<comment type="cofactor">
    <cofactor evidence="1">
        <name>Zn(2+)</name>
        <dbReference type="ChEBI" id="CHEBI:29105"/>
    </cofactor>
    <text evidence="1">Bind 1 Zn(2+) per subunit.</text>
</comment>
<dbReference type="GO" id="GO:0045893">
    <property type="term" value="P:positive regulation of DNA-templated transcription"/>
    <property type="evidence" value="ECO:0007669"/>
    <property type="project" value="UniProtKB-UniRule"/>
</dbReference>
<evidence type="ECO:0000313" key="2">
    <source>
        <dbReference type="EMBL" id="GHH77573.1"/>
    </source>
</evidence>
<organism evidence="2 3">
    <name type="scientific">Promicromonospora soli</name>
    <dbReference type="NCBI Taxonomy" id="2035533"/>
    <lineage>
        <taxon>Bacteria</taxon>
        <taxon>Bacillati</taxon>
        <taxon>Actinomycetota</taxon>
        <taxon>Actinomycetes</taxon>
        <taxon>Micrococcales</taxon>
        <taxon>Promicromonosporaceae</taxon>
        <taxon>Promicromonospora</taxon>
    </lineage>
</organism>
<keyword evidence="1" id="KW-0805">Transcription regulation</keyword>
<dbReference type="HAMAP" id="MF_01483">
    <property type="entry name" value="RbpA"/>
    <property type="match status" value="1"/>
</dbReference>
<feature type="binding site" evidence="1">
    <location>
        <position position="135"/>
    </location>
    <ligand>
        <name>Zn(2+)</name>
        <dbReference type="ChEBI" id="CHEBI:29105"/>
    </ligand>
</feature>
<feature type="binding site" evidence="1">
    <location>
        <position position="159"/>
    </location>
    <ligand>
        <name>Zn(2+)</name>
        <dbReference type="ChEBI" id="CHEBI:29105"/>
    </ligand>
</feature>
<keyword evidence="3" id="KW-1185">Reference proteome</keyword>
<reference evidence="2" key="1">
    <citation type="journal article" date="2014" name="Int. J. Syst. Evol. Microbiol.">
        <title>Complete genome sequence of Corynebacterium casei LMG S-19264T (=DSM 44701T), isolated from a smear-ripened cheese.</title>
        <authorList>
            <consortium name="US DOE Joint Genome Institute (JGI-PGF)"/>
            <person name="Walter F."/>
            <person name="Albersmeier A."/>
            <person name="Kalinowski J."/>
            <person name="Ruckert C."/>
        </authorList>
    </citation>
    <scope>NUCLEOTIDE SEQUENCE</scope>
    <source>
        <strain evidence="2">CGMCC 4.7398</strain>
    </source>
</reference>
<dbReference type="Gene3D" id="2.20.28.270">
    <property type="entry name" value="RNA polymerase-binding protein A"/>
    <property type="match status" value="1"/>
</dbReference>
<proteinExistence type="inferred from homology"/>
<dbReference type="GO" id="GO:0008270">
    <property type="term" value="F:zinc ion binding"/>
    <property type="evidence" value="ECO:0007669"/>
    <property type="project" value="UniProtKB-UniRule"/>
</dbReference>
<keyword evidence="1" id="KW-0862">Zinc</keyword>
<comment type="subunit">
    <text evidence="1">Forms a complex with the RNAP catalytic core and with free principal sigma factors.</text>
</comment>